<dbReference type="EMBL" id="EQ962657">
    <property type="protein sequence ID" value="EED15463.1"/>
    <property type="molecule type" value="Genomic_DNA"/>
</dbReference>
<evidence type="ECO:0000256" key="1">
    <source>
        <dbReference type="ARBA" id="ARBA00022737"/>
    </source>
</evidence>
<organism evidence="4 5">
    <name type="scientific">Talaromyces stipitatus (strain ATCC 10500 / CBS 375.48 / QM 6759 / NRRL 1006)</name>
    <name type="common">Penicillium stipitatum</name>
    <dbReference type="NCBI Taxonomy" id="441959"/>
    <lineage>
        <taxon>Eukaryota</taxon>
        <taxon>Fungi</taxon>
        <taxon>Dikarya</taxon>
        <taxon>Ascomycota</taxon>
        <taxon>Pezizomycotina</taxon>
        <taxon>Eurotiomycetes</taxon>
        <taxon>Eurotiomycetidae</taxon>
        <taxon>Eurotiales</taxon>
        <taxon>Trichocomaceae</taxon>
        <taxon>Talaromyces</taxon>
        <taxon>Talaromyces sect. Talaromyces</taxon>
    </lineage>
</organism>
<feature type="compositionally biased region" description="Acidic residues" evidence="2">
    <location>
        <begin position="658"/>
        <end position="679"/>
    </location>
</feature>
<dbReference type="SUPFAM" id="SSF52540">
    <property type="entry name" value="P-loop containing nucleoside triphosphate hydrolases"/>
    <property type="match status" value="1"/>
</dbReference>
<dbReference type="HOGENOM" id="CLU_001466_4_0_1"/>
<dbReference type="Proteomes" id="UP000001745">
    <property type="component" value="Unassembled WGS sequence"/>
</dbReference>
<dbReference type="SUPFAM" id="SSF48452">
    <property type="entry name" value="TPR-like"/>
    <property type="match status" value="1"/>
</dbReference>
<sequence length="1440" mass="163044">MSDDVTFDQLWNEAVDKYMGTTNRSPEDKKLLLRLHKVDDLFDQIDEESIKFGTFRNKKPKFTNVLKKAVKPFIALSGIAQSALSLTPFAPASTFFGAVVFLVKAAGGVSDCYDWIEELFEKLGGFTERLEQYVGGGAMNKVLRAKVIAILTCLLEILARAETVMKTGRFKKYGAVLFLGQDDEVKGSLGKLGKLFEDERALVQAISYATTQRVEQKTIEIDKTTKQALEATEEAVKKLDDLSISARSSEAKALLDENLLTVAHKKNTAIYHEYIESTLEKTGDWLLIDSTVKRWREKKMPLLWVSGGPGTGKSCLSSTLITSLRGEYPQDPKHPNRTSVVYFFTKEDDDALRDLLNLLKTLAYQIAQNDNIFRNFAVKVLSKPDSVATPRLLWKNLFMDFYGQDRSISNAVIILLDGLDEAPRSMVKDLFSLLEELTDRSKFGNRLSCALFSRPDLSEFLLPKFSRIMAKVDIGSRNEGDIAQYIKKRLTDVLVVKQIKRLRDKKAAAKLARDIREKVLDKADGMFFKVVLIMDQIHDKERKNAVFDAIEEAPPQLDAMIAHVFDKLLLNEDVDKGDLNELLLWVAFSKSWITVSQLYAVLKVRTGQPYDALEARLRGKFASIFKLSGGSESLVQGEWPAANASKPEASPDPGVGDDGGDDDDFDIDEISDDEADDSGVDVHAGKPADEGGKPQPVEEFSEETFKRFTDTHVRFAHASIRDFLVQHRNISLDAHTGSMPIYVDPRLADLHIANVCMNRIIEFGTNYANTGKRPDFLNYSCQNWSSHLTSANEVGLTDSEKADAVKTIVTLFTDSTALNGLIRGMLVCQYYATLLYFFKDATFVSMLRKYWLATAKQEDFSSEQWEWIQKSIESHKEFFRPLAATAAKLWLMRIGPNDLFYENRVHLMSFSWIPWAWALLDETGSTGAEDLNVNPLFSYQYPVFDETIYEKVVNSFDIEKTQYWYSAHGWFLYAADYFDRGAELFTKALEVDPTCWDALEGFGWCSRRDNFDEATKSLEKAMENVPESLKVSRARLKANLVAFLLEKDDYESVVKWAAEDYEPMPREFNAGAFQMVSVYIWALFALHDYDRVHKILVDMSRLPTNYGMPMFLGLNYMYKEIGIPLWMHHDAEQIVQPWIDAVLNPKWNILETMPWAAVWCAEFMLNFYPTSDAALELLERIAAPSFSGKLSKERRIKFEESRDSIEEYLAGIYTEKARQAHKDGREDKEFVDKLRALAIADEGSSTYKIAPAAVLLGSYLRETGAAEESTWKACLKPRMLQGIDLLCDDDLGNDLQAYDDLVIALIAAGDLDNARAANVALGMGFTYPDAADEIAECGYPKETNFFTCDGPCSTDNYQKPGGYKEVWYCTCCYDTQFCEECIEMAKKGELPLRKCNKDHPFMKFLPVPGELKEKAVVWNADNPAVEVNREWLESLRKAWS</sequence>
<evidence type="ECO:0000256" key="2">
    <source>
        <dbReference type="SAM" id="MobiDB-lite"/>
    </source>
</evidence>
<accession>B8ML47</accession>
<feature type="domain" description="NACHT" evidence="3">
    <location>
        <begin position="301"/>
        <end position="456"/>
    </location>
</feature>
<dbReference type="PhylomeDB" id="B8ML47"/>
<dbReference type="InterPro" id="IPR007111">
    <property type="entry name" value="NACHT_NTPase"/>
</dbReference>
<dbReference type="Pfam" id="PF24883">
    <property type="entry name" value="NPHP3_N"/>
    <property type="match status" value="1"/>
</dbReference>
<evidence type="ECO:0000313" key="5">
    <source>
        <dbReference type="Proteomes" id="UP000001745"/>
    </source>
</evidence>
<dbReference type="GeneID" id="8100619"/>
<dbReference type="VEuPathDB" id="FungiDB:TSTA_049030"/>
<dbReference type="InterPro" id="IPR011990">
    <property type="entry name" value="TPR-like_helical_dom_sf"/>
</dbReference>
<dbReference type="PANTHER" id="PTHR10039">
    <property type="entry name" value="AMELOGENIN"/>
    <property type="match status" value="1"/>
</dbReference>
<name>B8ML47_TALSN</name>
<feature type="compositionally biased region" description="Basic and acidic residues" evidence="2">
    <location>
        <begin position="683"/>
        <end position="692"/>
    </location>
</feature>
<dbReference type="OrthoDB" id="448455at2759"/>
<dbReference type="InterPro" id="IPR031350">
    <property type="entry name" value="Goodbye_dom"/>
</dbReference>
<feature type="region of interest" description="Disordered" evidence="2">
    <location>
        <begin position="640"/>
        <end position="698"/>
    </location>
</feature>
<dbReference type="eggNOG" id="ENOG502SKQS">
    <property type="taxonomic scope" value="Eukaryota"/>
</dbReference>
<gene>
    <name evidence="4" type="ORF">TSTA_049030</name>
</gene>
<dbReference type="PANTHER" id="PTHR10039:SF17">
    <property type="entry name" value="FUNGAL STAND N-TERMINAL GOODBYE DOMAIN-CONTAINING PROTEIN-RELATED"/>
    <property type="match status" value="1"/>
</dbReference>
<proteinExistence type="predicted"/>
<dbReference type="PROSITE" id="PS50837">
    <property type="entry name" value="NACHT"/>
    <property type="match status" value="1"/>
</dbReference>
<dbReference type="InterPro" id="IPR056884">
    <property type="entry name" value="NPHP3-like_N"/>
</dbReference>
<evidence type="ECO:0000259" key="3">
    <source>
        <dbReference type="PROSITE" id="PS50837"/>
    </source>
</evidence>
<keyword evidence="1" id="KW-0677">Repeat</keyword>
<keyword evidence="5" id="KW-1185">Reference proteome</keyword>
<dbReference type="Gene3D" id="1.25.40.10">
    <property type="entry name" value="Tetratricopeptide repeat domain"/>
    <property type="match status" value="1"/>
</dbReference>
<evidence type="ECO:0000313" key="4">
    <source>
        <dbReference type="EMBL" id="EED15463.1"/>
    </source>
</evidence>
<dbReference type="RefSeq" id="XP_002485416.1">
    <property type="nucleotide sequence ID" value="XM_002485371.1"/>
</dbReference>
<dbReference type="OMA" id="STIESAW"/>
<protein>
    <submittedName>
        <fullName evidence="4">NACHT and TPR domain protein</fullName>
    </submittedName>
</protein>
<dbReference type="InParanoid" id="B8ML47"/>
<dbReference type="Gene3D" id="3.40.50.300">
    <property type="entry name" value="P-loop containing nucleotide triphosphate hydrolases"/>
    <property type="match status" value="1"/>
</dbReference>
<dbReference type="InterPro" id="IPR027417">
    <property type="entry name" value="P-loop_NTPase"/>
</dbReference>
<dbReference type="Pfam" id="PF17109">
    <property type="entry name" value="Goodbye"/>
    <property type="match status" value="1"/>
</dbReference>
<reference evidence="5" key="1">
    <citation type="journal article" date="2015" name="Genome Announc.">
        <title>Genome sequence of the AIDS-associated pathogen Penicillium marneffei (ATCC18224) and its near taxonomic relative Talaromyces stipitatus (ATCC10500).</title>
        <authorList>
            <person name="Nierman W.C."/>
            <person name="Fedorova-Abrams N.D."/>
            <person name="Andrianopoulos A."/>
        </authorList>
    </citation>
    <scope>NUCLEOTIDE SEQUENCE [LARGE SCALE GENOMIC DNA]</scope>
    <source>
        <strain evidence="5">ATCC 10500 / CBS 375.48 / QM 6759 / NRRL 1006</strain>
    </source>
</reference>